<keyword evidence="3" id="KW-1185">Reference proteome</keyword>
<dbReference type="GeneID" id="18922651"/>
<dbReference type="EMBL" id="GL883103">
    <property type="protein sequence ID" value="EGG07595.1"/>
    <property type="molecule type" value="Genomic_DNA"/>
</dbReference>
<sequence>MSQTRPAKPARPSRVVQICEFIDSIPSFDPKKFVQSFLDSPDSTLASRRRLWATATGWSSTTRLMRSIKRLAKSTAAGTALWESFISDEAEQIVISQSMPSGKAPDGSFYSSKAIDHAFFEKDNEEERERKVRQHMPFLYNLIQAKIKDAQLQRNSRRDLEVQLKRKRSETNPRIEEDDDSDSDSGLALETNKDAENMFPTIGRLSVRFKNNFS</sequence>
<organism evidence="3">
    <name type="scientific">Melampsora larici-populina (strain 98AG31 / pathotype 3-4-7)</name>
    <name type="common">Poplar leaf rust fungus</name>
    <dbReference type="NCBI Taxonomy" id="747676"/>
    <lineage>
        <taxon>Eukaryota</taxon>
        <taxon>Fungi</taxon>
        <taxon>Dikarya</taxon>
        <taxon>Basidiomycota</taxon>
        <taxon>Pucciniomycotina</taxon>
        <taxon>Pucciniomycetes</taxon>
        <taxon>Pucciniales</taxon>
        <taxon>Melampsoraceae</taxon>
        <taxon>Melampsora</taxon>
    </lineage>
</organism>
<dbReference type="Proteomes" id="UP000001072">
    <property type="component" value="Unassembled WGS sequence"/>
</dbReference>
<evidence type="ECO:0000313" key="2">
    <source>
        <dbReference type="EMBL" id="EGG07595.1"/>
    </source>
</evidence>
<dbReference type="VEuPathDB" id="FungiDB:MELLADRAFT_105572"/>
<dbReference type="OrthoDB" id="2497193at2759"/>
<name>F4RIN5_MELLP</name>
<dbReference type="RefSeq" id="XP_007408927.1">
    <property type="nucleotide sequence ID" value="XM_007408865.1"/>
</dbReference>
<feature type="region of interest" description="Disordered" evidence="1">
    <location>
        <begin position="154"/>
        <end position="195"/>
    </location>
</feature>
<evidence type="ECO:0000256" key="1">
    <source>
        <dbReference type="SAM" id="MobiDB-lite"/>
    </source>
</evidence>
<proteinExistence type="predicted"/>
<reference evidence="3" key="1">
    <citation type="journal article" date="2011" name="Proc. Natl. Acad. Sci. U.S.A.">
        <title>Obligate biotrophy features unraveled by the genomic analysis of rust fungi.</title>
        <authorList>
            <person name="Duplessis S."/>
            <person name="Cuomo C.A."/>
            <person name="Lin Y.-C."/>
            <person name="Aerts A."/>
            <person name="Tisserant E."/>
            <person name="Veneault-Fourrey C."/>
            <person name="Joly D.L."/>
            <person name="Hacquard S."/>
            <person name="Amselem J."/>
            <person name="Cantarel B.L."/>
            <person name="Chiu R."/>
            <person name="Coutinho P.M."/>
            <person name="Feau N."/>
            <person name="Field M."/>
            <person name="Frey P."/>
            <person name="Gelhaye E."/>
            <person name="Goldberg J."/>
            <person name="Grabherr M.G."/>
            <person name="Kodira C.D."/>
            <person name="Kohler A."/>
            <person name="Kuees U."/>
            <person name="Lindquist E.A."/>
            <person name="Lucas S.M."/>
            <person name="Mago R."/>
            <person name="Mauceli E."/>
            <person name="Morin E."/>
            <person name="Murat C."/>
            <person name="Pangilinan J.L."/>
            <person name="Park R."/>
            <person name="Pearson M."/>
            <person name="Quesneville H."/>
            <person name="Rouhier N."/>
            <person name="Sakthikumar S."/>
            <person name="Salamov A.A."/>
            <person name="Schmutz J."/>
            <person name="Selles B."/>
            <person name="Shapiro H."/>
            <person name="Tanguay P."/>
            <person name="Tuskan G.A."/>
            <person name="Henrissat B."/>
            <person name="Van de Peer Y."/>
            <person name="Rouze P."/>
            <person name="Ellis J.G."/>
            <person name="Dodds P.N."/>
            <person name="Schein J.E."/>
            <person name="Zhong S."/>
            <person name="Hamelin R.C."/>
            <person name="Grigoriev I.V."/>
            <person name="Szabo L.J."/>
            <person name="Martin F."/>
        </authorList>
    </citation>
    <scope>NUCLEOTIDE SEQUENCE [LARGE SCALE GENOMIC DNA]</scope>
    <source>
        <strain evidence="3">98AG31 / pathotype 3-4-7</strain>
    </source>
</reference>
<feature type="compositionally biased region" description="Basic and acidic residues" evidence="1">
    <location>
        <begin position="154"/>
        <end position="175"/>
    </location>
</feature>
<dbReference type="HOGENOM" id="CLU_1289183_0_0_1"/>
<dbReference type="AlphaFoldDB" id="F4RIN5"/>
<accession>F4RIN5</accession>
<protein>
    <submittedName>
        <fullName evidence="2">Uncharacterized protein</fullName>
    </submittedName>
</protein>
<dbReference type="InParanoid" id="F4RIN5"/>
<gene>
    <name evidence="2" type="ORF">MELLADRAFT_105572</name>
</gene>
<dbReference type="KEGG" id="mlr:MELLADRAFT_105572"/>
<evidence type="ECO:0000313" key="3">
    <source>
        <dbReference type="Proteomes" id="UP000001072"/>
    </source>
</evidence>